<dbReference type="GO" id="GO:0006265">
    <property type="term" value="P:DNA topological change"/>
    <property type="evidence" value="ECO:0007669"/>
    <property type="project" value="InterPro"/>
</dbReference>
<name>A0A0B7MHX9_9FIRM</name>
<sequence length="87" mass="9342">MGQGQKRNTLLVPEANKAMYQFKYEMANEVGITNQIQGDYWGHISSRDCGAVGGGYGQADDSAVSAGSCRPAAAPDHNPIKKVQKEK</sequence>
<keyword evidence="4" id="KW-1185">Reference proteome</keyword>
<evidence type="ECO:0000313" key="3">
    <source>
        <dbReference type="EMBL" id="CEO89665.1"/>
    </source>
</evidence>
<feature type="region of interest" description="Disordered" evidence="2">
    <location>
        <begin position="58"/>
        <end position="87"/>
    </location>
</feature>
<evidence type="ECO:0000256" key="2">
    <source>
        <dbReference type="SAM" id="MobiDB-lite"/>
    </source>
</evidence>
<dbReference type="InterPro" id="IPR001448">
    <property type="entry name" value="SASP_alpha/beta-type"/>
</dbReference>
<reference evidence="4" key="1">
    <citation type="submission" date="2015-01" db="EMBL/GenBank/DDBJ databases">
        <authorList>
            <person name="Manzoor Shahid"/>
            <person name="Zubair Saima"/>
        </authorList>
    </citation>
    <scope>NUCLEOTIDE SEQUENCE [LARGE SCALE GENOMIC DNA]</scope>
    <source>
        <strain evidence="4">Sp3</strain>
    </source>
</reference>
<dbReference type="EMBL" id="CDRZ01000253">
    <property type="protein sequence ID" value="CEO89665.1"/>
    <property type="molecule type" value="Genomic_DNA"/>
</dbReference>
<dbReference type="Proteomes" id="UP000046155">
    <property type="component" value="Unassembled WGS sequence"/>
</dbReference>
<gene>
    <name evidence="3" type="ORF">SSCH_550020</name>
</gene>
<evidence type="ECO:0000256" key="1">
    <source>
        <dbReference type="ARBA" id="ARBA00003863"/>
    </source>
</evidence>
<accession>A0A0B7MHX9</accession>
<comment type="function">
    <text evidence="1">SASP are bound to spore DNA. They are double-stranded DNA-binding proteins that cause DNA to change to an a-like conformation. They protect the DNA backbone from chemical and enzymatic cleavage and are thus involved in dormant spore's high resistance to UV light.</text>
</comment>
<dbReference type="AlphaFoldDB" id="A0A0B7MHX9"/>
<organism evidence="3 4">
    <name type="scientific">Syntrophaceticus schinkii</name>
    <dbReference type="NCBI Taxonomy" id="499207"/>
    <lineage>
        <taxon>Bacteria</taxon>
        <taxon>Bacillati</taxon>
        <taxon>Bacillota</taxon>
        <taxon>Clostridia</taxon>
        <taxon>Thermoanaerobacterales</taxon>
        <taxon>Thermoanaerobacterales Family III. Incertae Sedis</taxon>
        <taxon>Syntrophaceticus</taxon>
    </lineage>
</organism>
<proteinExistence type="predicted"/>
<evidence type="ECO:0008006" key="5">
    <source>
        <dbReference type="Google" id="ProtNLM"/>
    </source>
</evidence>
<dbReference type="InterPro" id="IPR038300">
    <property type="entry name" value="SASP_sf_alpha/beta"/>
</dbReference>
<dbReference type="Gene3D" id="6.10.10.80">
    <property type="entry name" value="Small, acid-soluble spore protein, alpha/beta type-like"/>
    <property type="match status" value="1"/>
</dbReference>
<evidence type="ECO:0000313" key="4">
    <source>
        <dbReference type="Proteomes" id="UP000046155"/>
    </source>
</evidence>
<dbReference type="GO" id="GO:0003690">
    <property type="term" value="F:double-stranded DNA binding"/>
    <property type="evidence" value="ECO:0007669"/>
    <property type="project" value="InterPro"/>
</dbReference>
<dbReference type="Pfam" id="PF00269">
    <property type="entry name" value="SASP"/>
    <property type="match status" value="1"/>
</dbReference>
<protein>
    <recommendedName>
        <fullName evidence="5">Small acid-soluble spore protein alpha/beta type</fullName>
    </recommendedName>
</protein>